<evidence type="ECO:0000256" key="5">
    <source>
        <dbReference type="ARBA" id="ARBA00022999"/>
    </source>
</evidence>
<feature type="domain" description="SOCS box" evidence="9">
    <location>
        <begin position="165"/>
        <end position="213"/>
    </location>
</feature>
<dbReference type="GO" id="GO:0009968">
    <property type="term" value="P:negative regulation of signal transduction"/>
    <property type="evidence" value="ECO:0007669"/>
    <property type="project" value="UniProtKB-KW"/>
</dbReference>
<dbReference type="SMART" id="SM00969">
    <property type="entry name" value="SOCS_box"/>
    <property type="match status" value="1"/>
</dbReference>
<feature type="domain" description="SH2" evidence="8">
    <location>
        <begin position="60"/>
        <end position="170"/>
    </location>
</feature>
<dbReference type="Pfam" id="PF00017">
    <property type="entry name" value="SH2"/>
    <property type="match status" value="1"/>
</dbReference>
<evidence type="ECO:0000259" key="9">
    <source>
        <dbReference type="PROSITE" id="PS50225"/>
    </source>
</evidence>
<dbReference type="PRINTS" id="PR00401">
    <property type="entry name" value="SH2DOMAIN"/>
</dbReference>
<keyword evidence="3" id="KW-0734">Signal transduction inhibitor</keyword>
<keyword evidence="10" id="KW-1185">Reference proteome</keyword>
<dbReference type="KEGG" id="bbel:109469303"/>
<dbReference type="InterPro" id="IPR036860">
    <property type="entry name" value="SH2_dom_sf"/>
</dbReference>
<dbReference type="RefSeq" id="XP_019623367.1">
    <property type="nucleotide sequence ID" value="XM_019767808.1"/>
</dbReference>
<keyword evidence="4" id="KW-0833">Ubl conjugation pathway</keyword>
<dbReference type="InterPro" id="IPR000980">
    <property type="entry name" value="SH2"/>
</dbReference>
<dbReference type="GO" id="GO:0035556">
    <property type="term" value="P:intracellular signal transduction"/>
    <property type="evidence" value="ECO:0007669"/>
    <property type="project" value="InterPro"/>
</dbReference>
<evidence type="ECO:0000256" key="3">
    <source>
        <dbReference type="ARBA" id="ARBA00022700"/>
    </source>
</evidence>
<dbReference type="PANTHER" id="PTHR10155">
    <property type="entry name" value="PHOSPHATIDYLINOSITOL 3-KINASE REGULATORY SUBUNIT"/>
    <property type="match status" value="1"/>
</dbReference>
<evidence type="ECO:0000313" key="10">
    <source>
        <dbReference type="Proteomes" id="UP000515135"/>
    </source>
</evidence>
<evidence type="ECO:0000256" key="4">
    <source>
        <dbReference type="ARBA" id="ARBA00022786"/>
    </source>
</evidence>
<dbReference type="PANTHER" id="PTHR10155:SF16">
    <property type="entry name" value="SUPPRESSOR OF CYTOKINE SIGNALING 2"/>
    <property type="match status" value="1"/>
</dbReference>
<dbReference type="UniPathway" id="UPA00143"/>
<dbReference type="CDD" id="cd03717">
    <property type="entry name" value="SOCS_SOCS_like"/>
    <property type="match status" value="1"/>
</dbReference>
<evidence type="ECO:0000313" key="11">
    <source>
        <dbReference type="RefSeq" id="XP_019623367.1"/>
    </source>
</evidence>
<dbReference type="AlphaFoldDB" id="A0A6P4YX68"/>
<keyword evidence="5 6" id="KW-0727">SH2 domain</keyword>
<dbReference type="InterPro" id="IPR001496">
    <property type="entry name" value="SOCS_box"/>
</dbReference>
<proteinExistence type="predicted"/>
<dbReference type="Proteomes" id="UP000515135">
    <property type="component" value="Unplaced"/>
</dbReference>
<protein>
    <submittedName>
        <fullName evidence="11">Suppressor of cytokine signaling 3-like</fullName>
    </submittedName>
</protein>
<dbReference type="SUPFAM" id="SSF55550">
    <property type="entry name" value="SH2 domain"/>
    <property type="match status" value="1"/>
</dbReference>
<dbReference type="SMART" id="SM00252">
    <property type="entry name" value="SH2"/>
    <property type="match status" value="1"/>
</dbReference>
<dbReference type="Pfam" id="PF07525">
    <property type="entry name" value="SOCS_box"/>
    <property type="match status" value="1"/>
</dbReference>
<dbReference type="Gene3D" id="1.10.750.20">
    <property type="entry name" value="SOCS box"/>
    <property type="match status" value="1"/>
</dbReference>
<keyword evidence="2" id="KW-0341">Growth regulation</keyword>
<evidence type="ECO:0000256" key="2">
    <source>
        <dbReference type="ARBA" id="ARBA00022604"/>
    </source>
</evidence>
<reference evidence="11" key="1">
    <citation type="submission" date="2025-08" db="UniProtKB">
        <authorList>
            <consortium name="RefSeq"/>
        </authorList>
    </citation>
    <scope>IDENTIFICATION</scope>
    <source>
        <tissue evidence="11">Gonad</tissue>
    </source>
</reference>
<name>A0A6P4YX68_BRABE</name>
<dbReference type="SUPFAM" id="SSF158235">
    <property type="entry name" value="SOCS box-like"/>
    <property type="match status" value="1"/>
</dbReference>
<dbReference type="PROSITE" id="PS50225">
    <property type="entry name" value="SOCS"/>
    <property type="match status" value="1"/>
</dbReference>
<dbReference type="InterPro" id="IPR036036">
    <property type="entry name" value="SOCS_box-like_dom_sf"/>
</dbReference>
<evidence type="ECO:0000256" key="6">
    <source>
        <dbReference type="PROSITE-ProRule" id="PRU00191"/>
    </source>
</evidence>
<accession>A0A6P4YX68</accession>
<evidence type="ECO:0000256" key="7">
    <source>
        <dbReference type="SAM" id="MobiDB-lite"/>
    </source>
</evidence>
<dbReference type="Gene3D" id="3.30.505.10">
    <property type="entry name" value="SH2 domain"/>
    <property type="match status" value="1"/>
</dbReference>
<sequence length="214" mass="24375">MVDSTVCDPGTSYEVHRRNGAQDRPAKMRSRLPPNAKARSTEFDLQRIMKTVNLLEASGWYWGSLPGGKAKALLRPKQDGTFLVRDSENSAHLFSLSVKTPRGPTSVRIQYTEDGKFRLDSDKKSDTPEFDCVVKLVNYYMAETIAGRDKHFWLEPSGRREVPVKLCRPLKGQVPALQHLCRTVIHRHRTDGEVDKLPLPAPLRKFLLDYPYKV</sequence>
<organism evidence="10 11">
    <name type="scientific">Branchiostoma belcheri</name>
    <name type="common">Amphioxus</name>
    <dbReference type="NCBI Taxonomy" id="7741"/>
    <lineage>
        <taxon>Eukaryota</taxon>
        <taxon>Metazoa</taxon>
        <taxon>Chordata</taxon>
        <taxon>Cephalochordata</taxon>
        <taxon>Leptocardii</taxon>
        <taxon>Amphioxiformes</taxon>
        <taxon>Branchiostomatidae</taxon>
        <taxon>Branchiostoma</taxon>
    </lineage>
</organism>
<dbReference type="GO" id="GO:0046854">
    <property type="term" value="P:phosphatidylinositol phosphate biosynthetic process"/>
    <property type="evidence" value="ECO:0007669"/>
    <property type="project" value="TreeGrafter"/>
</dbReference>
<dbReference type="GO" id="GO:0005942">
    <property type="term" value="C:phosphatidylinositol 3-kinase complex"/>
    <property type="evidence" value="ECO:0007669"/>
    <property type="project" value="TreeGrafter"/>
</dbReference>
<dbReference type="GO" id="GO:0046935">
    <property type="term" value="F:1-phosphatidylinositol-3-kinase regulator activity"/>
    <property type="evidence" value="ECO:0007669"/>
    <property type="project" value="TreeGrafter"/>
</dbReference>
<evidence type="ECO:0000259" key="8">
    <source>
        <dbReference type="PROSITE" id="PS50001"/>
    </source>
</evidence>
<dbReference type="GeneID" id="109469303"/>
<dbReference type="PROSITE" id="PS50001">
    <property type="entry name" value="SH2"/>
    <property type="match status" value="1"/>
</dbReference>
<gene>
    <name evidence="11" type="primary">LOC109469303</name>
</gene>
<dbReference type="OrthoDB" id="10063348at2759"/>
<feature type="region of interest" description="Disordered" evidence="7">
    <location>
        <begin position="1"/>
        <end position="40"/>
    </location>
</feature>
<dbReference type="SMART" id="SM00253">
    <property type="entry name" value="SOCS"/>
    <property type="match status" value="1"/>
</dbReference>
<dbReference type="GO" id="GO:0016567">
    <property type="term" value="P:protein ubiquitination"/>
    <property type="evidence" value="ECO:0007669"/>
    <property type="project" value="UniProtKB-UniPathway"/>
</dbReference>
<feature type="compositionally biased region" description="Basic and acidic residues" evidence="7">
    <location>
        <begin position="14"/>
        <end position="26"/>
    </location>
</feature>
<evidence type="ECO:0000256" key="1">
    <source>
        <dbReference type="ARBA" id="ARBA00004906"/>
    </source>
</evidence>
<comment type="pathway">
    <text evidence="1">Protein modification; protein ubiquitination.</text>
</comment>